<dbReference type="GO" id="GO:0003676">
    <property type="term" value="F:nucleic acid binding"/>
    <property type="evidence" value="ECO:0007669"/>
    <property type="project" value="InterPro"/>
</dbReference>
<dbReference type="GO" id="GO:0005524">
    <property type="term" value="F:ATP binding"/>
    <property type="evidence" value="ECO:0007669"/>
    <property type="project" value="UniProtKB-KW"/>
</dbReference>
<dbReference type="EnsemblPlants" id="evm.model.07.1425">
    <property type="protein sequence ID" value="cds.evm.model.07.1425"/>
    <property type="gene ID" value="evm.TU.07.1425"/>
</dbReference>
<dbReference type="SMART" id="SM01065">
    <property type="entry name" value="CBM_2"/>
    <property type="match status" value="1"/>
</dbReference>
<evidence type="ECO:0000256" key="5">
    <source>
        <dbReference type="ARBA" id="ARBA00022777"/>
    </source>
</evidence>
<dbReference type="GO" id="GO:2001070">
    <property type="term" value="F:starch binding"/>
    <property type="evidence" value="ECO:0007669"/>
    <property type="project" value="InterPro"/>
</dbReference>
<dbReference type="InterPro" id="IPR013784">
    <property type="entry name" value="Carb-bd-like_fold"/>
</dbReference>
<dbReference type="SUPFAM" id="SSF49452">
    <property type="entry name" value="Starch-binding domain-like"/>
    <property type="match status" value="1"/>
</dbReference>
<dbReference type="Pfam" id="PF22973">
    <property type="entry name" value="GWD1_pHisD"/>
    <property type="match status" value="1"/>
</dbReference>
<dbReference type="InterPro" id="IPR054481">
    <property type="entry name" value="GWD1_pHisD"/>
</dbReference>
<organism evidence="10 11">
    <name type="scientific">Cannabis sativa</name>
    <name type="common">Hemp</name>
    <name type="synonym">Marijuana</name>
    <dbReference type="NCBI Taxonomy" id="3483"/>
    <lineage>
        <taxon>Eukaryota</taxon>
        <taxon>Viridiplantae</taxon>
        <taxon>Streptophyta</taxon>
        <taxon>Embryophyta</taxon>
        <taxon>Tracheophyta</taxon>
        <taxon>Spermatophyta</taxon>
        <taxon>Magnoliopsida</taxon>
        <taxon>eudicotyledons</taxon>
        <taxon>Gunneridae</taxon>
        <taxon>Pentapetalae</taxon>
        <taxon>rosids</taxon>
        <taxon>fabids</taxon>
        <taxon>Rosales</taxon>
        <taxon>Cannabaceae</taxon>
        <taxon>Cannabis</taxon>
    </lineage>
</organism>
<feature type="domain" description="CBM20" evidence="9">
    <location>
        <begin position="507"/>
        <end position="606"/>
    </location>
</feature>
<keyword evidence="2" id="KW-0808">Transferase</keyword>
<proteinExistence type="predicted"/>
<sequence length="1318" mass="146837">MQELGLNLATTNISYLGLPLFRSNRKDVDFNFIIDNLVSKLHGWKLKFLSKAGHAMLIKSVGLALLVYTMQTTKLSKKLASRIDGIIRDFWWGCEQENRGLYLKAWDHICLPKSRGGLGFRKTMELNQALLAKWGWALLTEGSNSLLQDSWFWKNVVKTIPIIRKGACKFVSDGEDTNVWNDLWIVHGKDFYPKPISSCHERVVKVADLLTNHGEWNISILKSLFDSDTISNILKVGRPCGQGRDRRRREPLPVWWRRPYGISFRTPKFSKGINSFGGVFSLMLYRPAASWLGGSQSMTTLAPCVGRLRSQWNTCSSFVTLLTISGDPFLGVDLDKLFLYASTVVDTIWTTRNNKVGGDSMCIAALARDHTRTVVWAVISRLNFRDPLIGEAAACHLALDSARIRNYNYVLVESDSETVIKALKGLHYIWNLDNYVMDSLRLFRSSILHQNHFRFADNRSSHTTRLLPALSTRTRVSSPLHLRHFPPVVRVAAVSSTETAEEKTKKKSKLGRDKVLLNIRLDHQVEFGEHVVILGSAKELGSWKKEVPLMWTESGWVCNLEFKGGEPIEFKFVIVNNDKKKWEGGDNRVVKLPKQGSFGIVCHWNATGEAMNLLALEEGEAVIENGSTTADGASASLSEVETSPFVGQWQGKDISFMRSNEHRDRESERRWDTSGLEGLALKFVEGDRNARNWWRKLEIVRDLLLENSQSEERLDALIYAAIYLKWINTGQIPCFEDGGHHRPNRHAEISRLIFRELERISTRKDTSLQELLVIRKIHPCLPSFKAEFTASVPLTRIRDIAHRNDIPHDLKQEIKHTIQNKLHRNAGPEDLVSTEAMLARITKNQGEYNEAFVEQFKIFHHELKDFFNAGSLAEQLETIKESLDERGLSALTLFLDCKKRLDAGDESSHGNNTSNVLFKTMQSLNALRGVIVKGLESGLRNDASDAAIAMRQKWRLCEIGLEDYSFVILSRFLNGLEAIGGTKWLAENVKSKNVSSWNDPIGSLIVGINQVKLSGWKSDECDAIESELLAWKEKGLSESEGSEDGMAIWALRLKATLDRARRLTEEYSEALLQIFPQKVQTLGKAFGIPENSVRTYAEAEIRAGVIFQVSKLCTLFLKAVRTTLGSQGWDVLVPGVAVGTLIQVDRIVPGSIPSSVEGPIILLVNKADGDEEVTAATSNIVGVVLLQELPHLSHLGVRARQEKVVFVTCEDYDKVADLQKQIGTSLRLDASSNGVDIYPFSSDKSSQKVAANDDSSIVGTPRPQDLSSAAKNPSASQGSAGGVLPLADAEAQTSGAKAAACGRLASLAAASNKGISLS</sequence>
<keyword evidence="4" id="KW-0547">Nucleotide-binding</keyword>
<evidence type="ECO:0000256" key="4">
    <source>
        <dbReference type="ARBA" id="ARBA00022741"/>
    </source>
</evidence>
<comment type="cofactor">
    <cofactor evidence="1">
        <name>Mg(2+)</name>
        <dbReference type="ChEBI" id="CHEBI:18420"/>
    </cofactor>
</comment>
<dbReference type="GO" id="GO:0046872">
    <property type="term" value="F:metal ion binding"/>
    <property type="evidence" value="ECO:0007669"/>
    <property type="project" value="UniProtKB-KW"/>
</dbReference>
<dbReference type="PANTHER" id="PTHR47453:SF1">
    <property type="entry name" value="PHOSPHOGLUCAN, WATER DIKINASE, CHLOROPLASTIC"/>
    <property type="match status" value="1"/>
</dbReference>
<dbReference type="Pfam" id="PF00686">
    <property type="entry name" value="CBM_20"/>
    <property type="match status" value="1"/>
</dbReference>
<keyword evidence="3" id="KW-0479">Metal-binding</keyword>
<evidence type="ECO:0000256" key="3">
    <source>
        <dbReference type="ARBA" id="ARBA00022723"/>
    </source>
</evidence>
<evidence type="ECO:0000313" key="10">
    <source>
        <dbReference type="EnsemblPlants" id="cds.evm.model.07.1425"/>
    </source>
</evidence>
<keyword evidence="5" id="KW-0418">Kinase</keyword>
<evidence type="ECO:0000256" key="6">
    <source>
        <dbReference type="ARBA" id="ARBA00022840"/>
    </source>
</evidence>
<keyword evidence="7" id="KW-0460">Magnesium</keyword>
<dbReference type="InterPro" id="IPR002156">
    <property type="entry name" value="RNaseH_domain"/>
</dbReference>
<dbReference type="InterPro" id="IPR002044">
    <property type="entry name" value="CBM20"/>
</dbReference>
<dbReference type="EMBL" id="UZAU01000666">
    <property type="status" value="NOT_ANNOTATED_CDS"/>
    <property type="molecule type" value="Genomic_DNA"/>
</dbReference>
<accession>A0A803Q2L4</accession>
<evidence type="ECO:0000313" key="11">
    <source>
        <dbReference type="Proteomes" id="UP000596661"/>
    </source>
</evidence>
<evidence type="ECO:0000256" key="2">
    <source>
        <dbReference type="ARBA" id="ARBA00022679"/>
    </source>
</evidence>
<dbReference type="Pfam" id="PF13456">
    <property type="entry name" value="RVT_3"/>
    <property type="match status" value="1"/>
</dbReference>
<feature type="compositionally biased region" description="Polar residues" evidence="8">
    <location>
        <begin position="1265"/>
        <end position="1278"/>
    </location>
</feature>
<evidence type="ECO:0000256" key="1">
    <source>
        <dbReference type="ARBA" id="ARBA00001946"/>
    </source>
</evidence>
<feature type="region of interest" description="Disordered" evidence="8">
    <location>
        <begin position="1249"/>
        <end position="1283"/>
    </location>
</feature>
<dbReference type="GO" id="GO:0016301">
    <property type="term" value="F:kinase activity"/>
    <property type="evidence" value="ECO:0007669"/>
    <property type="project" value="UniProtKB-KW"/>
</dbReference>
<reference evidence="10" key="2">
    <citation type="submission" date="2021-03" db="UniProtKB">
        <authorList>
            <consortium name="EnsemblPlants"/>
        </authorList>
    </citation>
    <scope>IDENTIFICATION</scope>
</reference>
<dbReference type="GO" id="GO:0004523">
    <property type="term" value="F:RNA-DNA hybrid ribonuclease activity"/>
    <property type="evidence" value="ECO:0007669"/>
    <property type="project" value="InterPro"/>
</dbReference>
<evidence type="ECO:0000256" key="7">
    <source>
        <dbReference type="ARBA" id="ARBA00022842"/>
    </source>
</evidence>
<dbReference type="CDD" id="cd06222">
    <property type="entry name" value="RNase_H_like"/>
    <property type="match status" value="1"/>
</dbReference>
<keyword evidence="6" id="KW-0067">ATP-binding</keyword>
<protein>
    <recommendedName>
        <fullName evidence="9">CBM20 domain-containing protein</fullName>
    </recommendedName>
</protein>
<keyword evidence="11" id="KW-1185">Reference proteome</keyword>
<reference evidence="10" key="1">
    <citation type="submission" date="2018-11" db="EMBL/GenBank/DDBJ databases">
        <authorList>
            <person name="Grassa J C."/>
        </authorList>
    </citation>
    <scope>NUCLEOTIDE SEQUENCE [LARGE SCALE GENOMIC DNA]</scope>
</reference>
<dbReference type="PROSITE" id="PS51166">
    <property type="entry name" value="CBM20"/>
    <property type="match status" value="1"/>
</dbReference>
<feature type="compositionally biased region" description="Polar residues" evidence="8">
    <location>
        <begin position="1249"/>
        <end position="1258"/>
    </location>
</feature>
<dbReference type="Proteomes" id="UP000596661">
    <property type="component" value="Chromosome 7"/>
</dbReference>
<dbReference type="InterPro" id="IPR044730">
    <property type="entry name" value="RNase_H-like_dom_plant"/>
</dbReference>
<dbReference type="PANTHER" id="PTHR47453">
    <property type="entry name" value="PHOSPHOGLUCAN, WATER DIKINASE, CHLOROPLASTIC"/>
    <property type="match status" value="1"/>
</dbReference>
<name>A0A803Q2L4_CANSA</name>
<dbReference type="Gramene" id="evm.model.07.1425">
    <property type="protein sequence ID" value="cds.evm.model.07.1425"/>
    <property type="gene ID" value="evm.TU.07.1425"/>
</dbReference>
<evidence type="ECO:0000259" key="9">
    <source>
        <dbReference type="PROSITE" id="PS51166"/>
    </source>
</evidence>
<dbReference type="Gene3D" id="2.60.40.10">
    <property type="entry name" value="Immunoglobulins"/>
    <property type="match status" value="1"/>
</dbReference>
<evidence type="ECO:0000256" key="8">
    <source>
        <dbReference type="SAM" id="MobiDB-lite"/>
    </source>
</evidence>
<dbReference type="InterPro" id="IPR013783">
    <property type="entry name" value="Ig-like_fold"/>
</dbReference>